<evidence type="ECO:0000313" key="2">
    <source>
        <dbReference type="Proteomes" id="UP000663193"/>
    </source>
</evidence>
<dbReference type="VEuPathDB" id="FungiDB:JI435_141900"/>
<organism evidence="1 2">
    <name type="scientific">Phaeosphaeria nodorum (strain SN15 / ATCC MYA-4574 / FGSC 10173)</name>
    <name type="common">Glume blotch fungus</name>
    <name type="synonym">Parastagonospora nodorum</name>
    <dbReference type="NCBI Taxonomy" id="321614"/>
    <lineage>
        <taxon>Eukaryota</taxon>
        <taxon>Fungi</taxon>
        <taxon>Dikarya</taxon>
        <taxon>Ascomycota</taxon>
        <taxon>Pezizomycotina</taxon>
        <taxon>Dothideomycetes</taxon>
        <taxon>Pleosporomycetidae</taxon>
        <taxon>Pleosporales</taxon>
        <taxon>Pleosporineae</taxon>
        <taxon>Phaeosphaeriaceae</taxon>
        <taxon>Parastagonospora</taxon>
    </lineage>
</organism>
<dbReference type="AlphaFoldDB" id="A0A7U2FEZ9"/>
<evidence type="ECO:0000313" key="1">
    <source>
        <dbReference type="EMBL" id="QRD03024.1"/>
    </source>
</evidence>
<protein>
    <submittedName>
        <fullName evidence="1">Uncharacterized protein</fullName>
    </submittedName>
</protein>
<accession>A0A7U2FEZ9</accession>
<keyword evidence="2" id="KW-1185">Reference proteome</keyword>
<name>A0A7U2FEZ9_PHANO</name>
<reference evidence="2" key="1">
    <citation type="journal article" date="2021" name="BMC Genomics">
        <title>Chromosome-level genome assembly and manually-curated proteome of model necrotroph Parastagonospora nodorum Sn15 reveals a genome-wide trove of candidate effector homologs, and redundancy of virulence-related functions within an accessory chromosome.</title>
        <authorList>
            <person name="Bertazzoni S."/>
            <person name="Jones D.A.B."/>
            <person name="Phan H.T."/>
            <person name="Tan K.-C."/>
            <person name="Hane J.K."/>
        </authorList>
    </citation>
    <scope>NUCLEOTIDE SEQUENCE [LARGE SCALE GENOMIC DNA]</scope>
    <source>
        <strain evidence="2">SN15 / ATCC MYA-4574 / FGSC 10173)</strain>
    </source>
</reference>
<gene>
    <name evidence="1" type="ORF">JI435_141900</name>
</gene>
<sequence>MGCWNLEVDSRWFETHAARRMSRTGVVITKPDQGADMGLTCGHDVRLQSRIHPCDVSRDSW</sequence>
<dbReference type="Proteomes" id="UP000663193">
    <property type="component" value="Chromosome 14"/>
</dbReference>
<dbReference type="EMBL" id="CP069036">
    <property type="protein sequence ID" value="QRD03024.1"/>
    <property type="molecule type" value="Genomic_DNA"/>
</dbReference>
<proteinExistence type="predicted"/>